<organism evidence="4 5">
    <name type="scientific">Pseudofulvibacter geojedonensis</name>
    <dbReference type="NCBI Taxonomy" id="1123758"/>
    <lineage>
        <taxon>Bacteria</taxon>
        <taxon>Pseudomonadati</taxon>
        <taxon>Bacteroidota</taxon>
        <taxon>Flavobacteriia</taxon>
        <taxon>Flavobacteriales</taxon>
        <taxon>Flavobacteriaceae</taxon>
        <taxon>Pseudofulvibacter</taxon>
    </lineage>
</organism>
<dbReference type="InterPro" id="IPR011006">
    <property type="entry name" value="CheY-like_superfamily"/>
</dbReference>
<dbReference type="CDD" id="cd17534">
    <property type="entry name" value="REC_DC-like"/>
    <property type="match status" value="1"/>
</dbReference>
<protein>
    <submittedName>
        <fullName evidence="4">LytR/AlgR family response regulator transcription factor</fullName>
    </submittedName>
</protein>
<proteinExistence type="predicted"/>
<dbReference type="PROSITE" id="PS50930">
    <property type="entry name" value="HTH_LYTTR"/>
    <property type="match status" value="1"/>
</dbReference>
<dbReference type="Proteomes" id="UP001596997">
    <property type="component" value="Unassembled WGS sequence"/>
</dbReference>
<dbReference type="Pfam" id="PF00072">
    <property type="entry name" value="Response_reg"/>
    <property type="match status" value="1"/>
</dbReference>
<evidence type="ECO:0000313" key="4">
    <source>
        <dbReference type="EMBL" id="MFD0964151.1"/>
    </source>
</evidence>
<dbReference type="SMART" id="SM00448">
    <property type="entry name" value="REC"/>
    <property type="match status" value="1"/>
</dbReference>
<feature type="domain" description="Response regulatory" evidence="2">
    <location>
        <begin position="6"/>
        <end position="121"/>
    </location>
</feature>
<dbReference type="SMART" id="SM00850">
    <property type="entry name" value="LytTR"/>
    <property type="match status" value="1"/>
</dbReference>
<gene>
    <name evidence="4" type="ORF">ACFQ1O_09060</name>
</gene>
<dbReference type="Pfam" id="PF04397">
    <property type="entry name" value="LytTR"/>
    <property type="match status" value="1"/>
</dbReference>
<dbReference type="Gene3D" id="3.40.50.2300">
    <property type="match status" value="1"/>
</dbReference>
<dbReference type="PANTHER" id="PTHR37299:SF1">
    <property type="entry name" value="STAGE 0 SPORULATION PROTEIN A HOMOLOG"/>
    <property type="match status" value="1"/>
</dbReference>
<sequence>MDKPINILIVEDNVLIADDMQMMLEDMGYMIAANVTSYEKAVDALANNSIDLALLDIQLATEKTGIDIGRHIREKYNIPFVFVTSNSDKDTINKAKDVKPNGYLVKPFEEKDLFTTIEITMSNFQDAESDSNDGKNKILKNSIFIKEGHLYHKILYKDILYVKADNVYVEVYTKSKMYVLRSTLKDFLTRLPQDAFYRTSKSYIINIKHIQSINSRDVIINDQMIPISKEFKPIMQSILNL</sequence>
<dbReference type="SUPFAM" id="SSF52172">
    <property type="entry name" value="CheY-like"/>
    <property type="match status" value="1"/>
</dbReference>
<name>A0ABW3I317_9FLAO</name>
<dbReference type="Gene3D" id="2.40.50.1020">
    <property type="entry name" value="LytTr DNA-binding domain"/>
    <property type="match status" value="1"/>
</dbReference>
<evidence type="ECO:0000259" key="2">
    <source>
        <dbReference type="PROSITE" id="PS50110"/>
    </source>
</evidence>
<feature type="domain" description="HTH LytTR-type" evidence="3">
    <location>
        <begin position="143"/>
        <end position="241"/>
    </location>
</feature>
<dbReference type="InterPro" id="IPR046947">
    <property type="entry name" value="LytR-like"/>
</dbReference>
<dbReference type="EMBL" id="JBHTJM010000008">
    <property type="protein sequence ID" value="MFD0964151.1"/>
    <property type="molecule type" value="Genomic_DNA"/>
</dbReference>
<evidence type="ECO:0000313" key="5">
    <source>
        <dbReference type="Proteomes" id="UP001596997"/>
    </source>
</evidence>
<dbReference type="PROSITE" id="PS50110">
    <property type="entry name" value="RESPONSE_REGULATORY"/>
    <property type="match status" value="1"/>
</dbReference>
<evidence type="ECO:0000256" key="1">
    <source>
        <dbReference type="PROSITE-ProRule" id="PRU00169"/>
    </source>
</evidence>
<accession>A0ABW3I317</accession>
<dbReference type="InterPro" id="IPR007492">
    <property type="entry name" value="LytTR_DNA-bd_dom"/>
</dbReference>
<dbReference type="RefSeq" id="WP_377715583.1">
    <property type="nucleotide sequence ID" value="NZ_JBHTJM010000008.1"/>
</dbReference>
<dbReference type="PANTHER" id="PTHR37299">
    <property type="entry name" value="TRANSCRIPTIONAL REGULATOR-RELATED"/>
    <property type="match status" value="1"/>
</dbReference>
<keyword evidence="5" id="KW-1185">Reference proteome</keyword>
<evidence type="ECO:0000259" key="3">
    <source>
        <dbReference type="PROSITE" id="PS50930"/>
    </source>
</evidence>
<feature type="modified residue" description="4-aspartylphosphate" evidence="1">
    <location>
        <position position="56"/>
    </location>
</feature>
<keyword evidence="1" id="KW-0597">Phosphoprotein</keyword>
<comment type="caution">
    <text evidence="4">The sequence shown here is derived from an EMBL/GenBank/DDBJ whole genome shotgun (WGS) entry which is preliminary data.</text>
</comment>
<dbReference type="InterPro" id="IPR001789">
    <property type="entry name" value="Sig_transdc_resp-reg_receiver"/>
</dbReference>
<reference evidence="5" key="1">
    <citation type="journal article" date="2019" name="Int. J. Syst. Evol. Microbiol.">
        <title>The Global Catalogue of Microorganisms (GCM) 10K type strain sequencing project: providing services to taxonomists for standard genome sequencing and annotation.</title>
        <authorList>
            <consortium name="The Broad Institute Genomics Platform"/>
            <consortium name="The Broad Institute Genome Sequencing Center for Infectious Disease"/>
            <person name="Wu L."/>
            <person name="Ma J."/>
        </authorList>
    </citation>
    <scope>NUCLEOTIDE SEQUENCE [LARGE SCALE GENOMIC DNA]</scope>
    <source>
        <strain evidence="5">CCUG 62114</strain>
    </source>
</reference>